<evidence type="ECO:0000313" key="1">
    <source>
        <dbReference type="EMBL" id="VCX10549.1"/>
    </source>
</evidence>
<reference evidence="1 2" key="1">
    <citation type="submission" date="2018-10" db="EMBL/GenBank/DDBJ databases">
        <authorList>
            <person name="Ekblom R."/>
            <person name="Jareborg N."/>
        </authorList>
    </citation>
    <scope>NUCLEOTIDE SEQUENCE [LARGE SCALE GENOMIC DNA]</scope>
    <source>
        <tissue evidence="1">Muscle</tissue>
    </source>
</reference>
<gene>
    <name evidence="1" type="ORF">BN2614_LOCUS4</name>
</gene>
<organism evidence="1 2">
    <name type="scientific">Gulo gulo</name>
    <name type="common">Wolverine</name>
    <name type="synonym">Gluton</name>
    <dbReference type="NCBI Taxonomy" id="48420"/>
    <lineage>
        <taxon>Eukaryota</taxon>
        <taxon>Metazoa</taxon>
        <taxon>Chordata</taxon>
        <taxon>Craniata</taxon>
        <taxon>Vertebrata</taxon>
        <taxon>Euteleostomi</taxon>
        <taxon>Mammalia</taxon>
        <taxon>Eutheria</taxon>
        <taxon>Laurasiatheria</taxon>
        <taxon>Carnivora</taxon>
        <taxon>Caniformia</taxon>
        <taxon>Musteloidea</taxon>
        <taxon>Mustelidae</taxon>
        <taxon>Guloninae</taxon>
        <taxon>Gulo</taxon>
    </lineage>
</organism>
<comment type="caution">
    <text evidence="1">The sequence shown here is derived from an EMBL/GenBank/DDBJ whole genome shotgun (WGS) entry which is preliminary data.</text>
</comment>
<dbReference type="AlphaFoldDB" id="A0A9X9Q4K1"/>
<name>A0A9X9Q4K1_GULGU</name>
<evidence type="ECO:0000313" key="2">
    <source>
        <dbReference type="Proteomes" id="UP000269945"/>
    </source>
</evidence>
<dbReference type="Proteomes" id="UP000269945">
    <property type="component" value="Unassembled WGS sequence"/>
</dbReference>
<accession>A0A9X9Q4K1</accession>
<keyword evidence="2" id="KW-1185">Reference proteome</keyword>
<dbReference type="EMBL" id="CYRY02033878">
    <property type="protein sequence ID" value="VCX10549.1"/>
    <property type="molecule type" value="Genomic_DNA"/>
</dbReference>
<proteinExistence type="predicted"/>
<sequence>MKSEDGEQREASKGFCEVIYGSNVEKYSRLLAPVPLK</sequence>
<protein>
    <submittedName>
        <fullName evidence="1">Uncharacterized protein</fullName>
    </submittedName>
</protein>